<feature type="compositionally biased region" description="Basic residues" evidence="1">
    <location>
        <begin position="23"/>
        <end position="38"/>
    </location>
</feature>
<name>A0AAD5MYC8_PARTN</name>
<protein>
    <submittedName>
        <fullName evidence="2">Uncharacterized protein</fullName>
    </submittedName>
</protein>
<comment type="caution">
    <text evidence="2">The sequence shown here is derived from an EMBL/GenBank/DDBJ whole genome shotgun (WGS) entry which is preliminary data.</text>
</comment>
<organism evidence="2 3">
    <name type="scientific">Parelaphostrongylus tenuis</name>
    <name type="common">Meningeal worm</name>
    <dbReference type="NCBI Taxonomy" id="148309"/>
    <lineage>
        <taxon>Eukaryota</taxon>
        <taxon>Metazoa</taxon>
        <taxon>Ecdysozoa</taxon>
        <taxon>Nematoda</taxon>
        <taxon>Chromadorea</taxon>
        <taxon>Rhabditida</taxon>
        <taxon>Rhabditina</taxon>
        <taxon>Rhabditomorpha</taxon>
        <taxon>Strongyloidea</taxon>
        <taxon>Metastrongylidae</taxon>
        <taxon>Parelaphostrongylus</taxon>
    </lineage>
</organism>
<reference evidence="2" key="1">
    <citation type="submission" date="2021-06" db="EMBL/GenBank/DDBJ databases">
        <title>Parelaphostrongylus tenuis whole genome reference sequence.</title>
        <authorList>
            <person name="Garwood T.J."/>
            <person name="Larsen P.A."/>
            <person name="Fountain-Jones N.M."/>
            <person name="Garbe J.R."/>
            <person name="Macchietto M.G."/>
            <person name="Kania S.A."/>
            <person name="Gerhold R.W."/>
            <person name="Richards J.E."/>
            <person name="Wolf T.M."/>
        </authorList>
    </citation>
    <scope>NUCLEOTIDE SEQUENCE</scope>
    <source>
        <strain evidence="2">MNPRO001-30</strain>
        <tissue evidence="2">Meninges</tissue>
    </source>
</reference>
<gene>
    <name evidence="2" type="ORF">KIN20_009911</name>
</gene>
<evidence type="ECO:0000313" key="2">
    <source>
        <dbReference type="EMBL" id="KAJ1353309.1"/>
    </source>
</evidence>
<accession>A0AAD5MYC8</accession>
<evidence type="ECO:0000313" key="3">
    <source>
        <dbReference type="Proteomes" id="UP001196413"/>
    </source>
</evidence>
<proteinExistence type="predicted"/>
<dbReference type="EMBL" id="JAHQIW010001680">
    <property type="protein sequence ID" value="KAJ1353309.1"/>
    <property type="molecule type" value="Genomic_DNA"/>
</dbReference>
<dbReference type="Proteomes" id="UP001196413">
    <property type="component" value="Unassembled WGS sequence"/>
</dbReference>
<evidence type="ECO:0000256" key="1">
    <source>
        <dbReference type="SAM" id="MobiDB-lite"/>
    </source>
</evidence>
<keyword evidence="3" id="KW-1185">Reference proteome</keyword>
<feature type="region of interest" description="Disordered" evidence="1">
    <location>
        <begin position="1"/>
        <end position="51"/>
    </location>
</feature>
<dbReference type="AlphaFoldDB" id="A0AAD5MYC8"/>
<sequence>MLIEIIQPPGSQTEEETTVRPGTRTKKPRTATTRTRKRTTTESTPTTEREDDDVYVPVLILACAHEILQNGCSSANICTPPSVKIMSMTRTKIFVNR</sequence>